<gene>
    <name evidence="1" type="ORF">FA15DRAFT_710351</name>
</gene>
<keyword evidence="2" id="KW-1185">Reference proteome</keyword>
<dbReference type="OrthoDB" id="3068265at2759"/>
<sequence length="235" mass="26516">MAAQPSPKVPEIHIQNKQNPLEITKRFSPQDWDNLVNYQSSRCRAAAQAFIPFLETRHGQSFKALLTRELEAFSSFVGFGTLSIGPCIIIPECGKRLGILLLQDRLADKIALQDILQGPTIKADHVLFSYKGDWWSNFPPNSDPVISLGENIKLWIWQRRTMAFAPSSAPTLSLTLKQLTSEEIVEALQIAKMGAAELDIEIKHNSEDQELIKTKIMQIGSLLKDLEQYRKCKDL</sequence>
<evidence type="ECO:0000313" key="2">
    <source>
        <dbReference type="Proteomes" id="UP000307440"/>
    </source>
</evidence>
<dbReference type="EMBL" id="ML210449">
    <property type="protein sequence ID" value="TFK17927.1"/>
    <property type="molecule type" value="Genomic_DNA"/>
</dbReference>
<dbReference type="Proteomes" id="UP000307440">
    <property type="component" value="Unassembled WGS sequence"/>
</dbReference>
<name>A0A5C3KDT7_COPMA</name>
<dbReference type="AlphaFoldDB" id="A0A5C3KDT7"/>
<proteinExistence type="predicted"/>
<accession>A0A5C3KDT7</accession>
<evidence type="ECO:0000313" key="1">
    <source>
        <dbReference type="EMBL" id="TFK17927.1"/>
    </source>
</evidence>
<protein>
    <submittedName>
        <fullName evidence="1">Uncharacterized protein</fullName>
    </submittedName>
</protein>
<organism evidence="1 2">
    <name type="scientific">Coprinopsis marcescibilis</name>
    <name type="common">Agaric fungus</name>
    <name type="synonym">Psathyrella marcescibilis</name>
    <dbReference type="NCBI Taxonomy" id="230819"/>
    <lineage>
        <taxon>Eukaryota</taxon>
        <taxon>Fungi</taxon>
        <taxon>Dikarya</taxon>
        <taxon>Basidiomycota</taxon>
        <taxon>Agaricomycotina</taxon>
        <taxon>Agaricomycetes</taxon>
        <taxon>Agaricomycetidae</taxon>
        <taxon>Agaricales</taxon>
        <taxon>Agaricineae</taxon>
        <taxon>Psathyrellaceae</taxon>
        <taxon>Coprinopsis</taxon>
    </lineage>
</organism>
<reference evidence="1 2" key="1">
    <citation type="journal article" date="2019" name="Nat. Ecol. Evol.">
        <title>Megaphylogeny resolves global patterns of mushroom evolution.</title>
        <authorList>
            <person name="Varga T."/>
            <person name="Krizsan K."/>
            <person name="Foldi C."/>
            <person name="Dima B."/>
            <person name="Sanchez-Garcia M."/>
            <person name="Sanchez-Ramirez S."/>
            <person name="Szollosi G.J."/>
            <person name="Szarkandi J.G."/>
            <person name="Papp V."/>
            <person name="Albert L."/>
            <person name="Andreopoulos W."/>
            <person name="Angelini C."/>
            <person name="Antonin V."/>
            <person name="Barry K.W."/>
            <person name="Bougher N.L."/>
            <person name="Buchanan P."/>
            <person name="Buyck B."/>
            <person name="Bense V."/>
            <person name="Catcheside P."/>
            <person name="Chovatia M."/>
            <person name="Cooper J."/>
            <person name="Damon W."/>
            <person name="Desjardin D."/>
            <person name="Finy P."/>
            <person name="Geml J."/>
            <person name="Haridas S."/>
            <person name="Hughes K."/>
            <person name="Justo A."/>
            <person name="Karasinski D."/>
            <person name="Kautmanova I."/>
            <person name="Kiss B."/>
            <person name="Kocsube S."/>
            <person name="Kotiranta H."/>
            <person name="LaButti K.M."/>
            <person name="Lechner B.E."/>
            <person name="Liimatainen K."/>
            <person name="Lipzen A."/>
            <person name="Lukacs Z."/>
            <person name="Mihaltcheva S."/>
            <person name="Morgado L.N."/>
            <person name="Niskanen T."/>
            <person name="Noordeloos M.E."/>
            <person name="Ohm R.A."/>
            <person name="Ortiz-Santana B."/>
            <person name="Ovrebo C."/>
            <person name="Racz N."/>
            <person name="Riley R."/>
            <person name="Savchenko A."/>
            <person name="Shiryaev A."/>
            <person name="Soop K."/>
            <person name="Spirin V."/>
            <person name="Szebenyi C."/>
            <person name="Tomsovsky M."/>
            <person name="Tulloss R.E."/>
            <person name="Uehling J."/>
            <person name="Grigoriev I.V."/>
            <person name="Vagvolgyi C."/>
            <person name="Papp T."/>
            <person name="Martin F.M."/>
            <person name="Miettinen O."/>
            <person name="Hibbett D.S."/>
            <person name="Nagy L.G."/>
        </authorList>
    </citation>
    <scope>NUCLEOTIDE SEQUENCE [LARGE SCALE GENOMIC DNA]</scope>
    <source>
        <strain evidence="1 2">CBS 121175</strain>
    </source>
</reference>